<keyword evidence="2" id="KW-1185">Reference proteome</keyword>
<gene>
    <name evidence="1" type="ORF">XINFAN_03806</name>
</gene>
<accession>A0A3P5XR76</accession>
<name>A0A3P5XR76_9RHOB</name>
<dbReference type="AlphaFoldDB" id="A0A3P5XR76"/>
<evidence type="ECO:0008006" key="3">
    <source>
        <dbReference type="Google" id="ProtNLM"/>
    </source>
</evidence>
<proteinExistence type="predicted"/>
<evidence type="ECO:0000313" key="2">
    <source>
        <dbReference type="Proteomes" id="UP000277498"/>
    </source>
</evidence>
<organism evidence="1 2">
    <name type="scientific">Pseudogemmobacter humi</name>
    <dbReference type="NCBI Taxonomy" id="2483812"/>
    <lineage>
        <taxon>Bacteria</taxon>
        <taxon>Pseudomonadati</taxon>
        <taxon>Pseudomonadota</taxon>
        <taxon>Alphaproteobacteria</taxon>
        <taxon>Rhodobacterales</taxon>
        <taxon>Paracoccaceae</taxon>
        <taxon>Pseudogemmobacter</taxon>
    </lineage>
</organism>
<protein>
    <recommendedName>
        <fullName evidence="3">DUF2867 domain-containing protein</fullName>
    </recommendedName>
</protein>
<dbReference type="OrthoDB" id="5464833at2"/>
<dbReference type="EMBL" id="UXAW01000115">
    <property type="protein sequence ID" value="VDC33393.1"/>
    <property type="molecule type" value="Genomic_DNA"/>
</dbReference>
<dbReference type="Proteomes" id="UP000277498">
    <property type="component" value="Unassembled WGS sequence"/>
</dbReference>
<reference evidence="1 2" key="1">
    <citation type="submission" date="2018-11" db="EMBL/GenBank/DDBJ databases">
        <authorList>
            <person name="Criscuolo A."/>
        </authorList>
    </citation>
    <scope>NUCLEOTIDE SEQUENCE [LARGE SCALE GENOMIC DNA]</scope>
    <source>
        <strain evidence="1">ACIP111625</strain>
    </source>
</reference>
<sequence>MGLIDDFLPEFQFREIHSRRIRAAAAPVMAAVAGYRPESDPLFRAAIALRELPLRLTRRRRPPFGLDDFTLLGREGDRELVYGLAGRFWQADYGLIAITDAAAWRDCVAGGAARLALGFRIAPSGTGGVELFTETRIICHDRRALRRLRPYWYLIRPVSGLIRRRILSAIARRAAG</sequence>
<dbReference type="RefSeq" id="WP_124088489.1">
    <property type="nucleotide sequence ID" value="NZ_UXAW01000115.1"/>
</dbReference>
<evidence type="ECO:0000313" key="1">
    <source>
        <dbReference type="EMBL" id="VDC33393.1"/>
    </source>
</evidence>